<reference evidence="11" key="1">
    <citation type="journal article" date="2020" name="mSystems">
        <title>Genome- and Community-Level Interaction Insights into Carbon Utilization and Element Cycling Functions of Hydrothermarchaeota in Hydrothermal Sediment.</title>
        <authorList>
            <person name="Zhou Z."/>
            <person name="Liu Y."/>
            <person name="Xu W."/>
            <person name="Pan J."/>
            <person name="Luo Z.H."/>
            <person name="Li M."/>
        </authorList>
    </citation>
    <scope>NUCLEOTIDE SEQUENCE [LARGE SCALE GENOMIC DNA]</scope>
    <source>
        <strain evidence="11">HyVt-94</strain>
    </source>
</reference>
<evidence type="ECO:0000256" key="8">
    <source>
        <dbReference type="HAMAP-Rule" id="MF_00066"/>
    </source>
</evidence>
<dbReference type="NCBIfam" id="TIGR00339">
    <property type="entry name" value="sopT"/>
    <property type="match status" value="1"/>
</dbReference>
<evidence type="ECO:0000256" key="3">
    <source>
        <dbReference type="ARBA" id="ARBA00022695"/>
    </source>
</evidence>
<dbReference type="InterPro" id="IPR002650">
    <property type="entry name" value="Sulphate_adenylyltransferase"/>
</dbReference>
<evidence type="ECO:0000256" key="6">
    <source>
        <dbReference type="ARBA" id="ARBA00037980"/>
    </source>
</evidence>
<dbReference type="Proteomes" id="UP000886014">
    <property type="component" value="Unassembled WGS sequence"/>
</dbReference>
<dbReference type="Pfam" id="PF14306">
    <property type="entry name" value="PUA_2"/>
    <property type="match status" value="1"/>
</dbReference>
<evidence type="ECO:0000256" key="7">
    <source>
        <dbReference type="ARBA" id="ARBA00049370"/>
    </source>
</evidence>
<dbReference type="SUPFAM" id="SSF52374">
    <property type="entry name" value="Nucleotidylyl transferase"/>
    <property type="match status" value="1"/>
</dbReference>
<evidence type="ECO:0000256" key="5">
    <source>
        <dbReference type="ARBA" id="ARBA00022840"/>
    </source>
</evidence>
<dbReference type="InterPro" id="IPR020792">
    <property type="entry name" value="SO4_adenylyltransferase_pro"/>
</dbReference>
<keyword evidence="2 8" id="KW-0808">Transferase</keyword>
<evidence type="ECO:0000313" key="11">
    <source>
        <dbReference type="EMBL" id="HHF58048.1"/>
    </source>
</evidence>
<evidence type="ECO:0000259" key="10">
    <source>
        <dbReference type="Pfam" id="PF14306"/>
    </source>
</evidence>
<dbReference type="GO" id="GO:0005524">
    <property type="term" value="F:ATP binding"/>
    <property type="evidence" value="ECO:0007669"/>
    <property type="project" value="UniProtKB-KW"/>
</dbReference>
<evidence type="ECO:0000256" key="1">
    <source>
        <dbReference type="ARBA" id="ARBA00005048"/>
    </source>
</evidence>
<feature type="domain" description="Sulphate adenylyltransferase catalytic" evidence="9">
    <location>
        <begin position="164"/>
        <end position="372"/>
    </location>
</feature>
<protein>
    <recommendedName>
        <fullName evidence="8">Sulfate adenylyltransferase</fullName>
        <ecNumber evidence="8">2.7.7.4</ecNumber>
    </recommendedName>
    <alternativeName>
        <fullName evidence="8">ATP-sulfurylase</fullName>
    </alternativeName>
    <alternativeName>
        <fullName evidence="8">Sulfate adenylate transferase</fullName>
        <shortName evidence="8">SAT</shortName>
    </alternativeName>
</protein>
<keyword evidence="4 8" id="KW-0547">Nucleotide-binding</keyword>
<gene>
    <name evidence="8 11" type="primary">sat</name>
    <name evidence="11" type="ORF">ENL41_01325</name>
</gene>
<evidence type="ECO:0000259" key="9">
    <source>
        <dbReference type="Pfam" id="PF01747"/>
    </source>
</evidence>
<dbReference type="HAMAP" id="MF_00066">
    <property type="entry name" value="Sulf_adenylyltr"/>
    <property type="match status" value="1"/>
</dbReference>
<sequence>MIAPHGGRLIERIADRKEKEELVSLLGKYPEIEISRELAFEVENIAIGLFSPLEGFLGKEDFHSVLKRGRLASDIPWTIPIVLDVDKEKAQEIGEGLFLLYEGKPIAWMEVQEKFTYDKDEMAYSVYGTLSEEHPGVVKVKSMKDILVGGKITLLNHVSSPFPKYKLTPKETRVLFETKGWRRVVGFQTRNVPHLGHEYIQKTALTFVDGLFINPVIGKKKKGDFKDEVIIKAYEALFKYYYLPETATMAILQMEMRYAGPREAIHHAIIRKNYGCTHFIVGRDHAGVGNFYSPYAAQEIFDDYPDLGIIPLFFRSFFYCKKCGGVVNEKVCPHEEEHRISFSGTKIRALLMEGKIPPAELMRPEVAKVITEFNNPFV</sequence>
<keyword evidence="3 8" id="KW-0548">Nucleotidyltransferase</keyword>
<dbReference type="InterPro" id="IPR025980">
    <property type="entry name" value="ATP-Sase_PUA-like_dom"/>
</dbReference>
<comment type="similarity">
    <text evidence="6 8">Belongs to the sulfate adenylyltransferase family.</text>
</comment>
<evidence type="ECO:0000256" key="2">
    <source>
        <dbReference type="ARBA" id="ARBA00022679"/>
    </source>
</evidence>
<keyword evidence="5 8" id="KW-0067">ATP-binding</keyword>
<dbReference type="AlphaFoldDB" id="A0A7C5I4E8"/>
<dbReference type="UniPathway" id="UPA00140">
    <property type="reaction ID" value="UER00204"/>
</dbReference>
<feature type="domain" description="ATP-sulfurylase PUA-like" evidence="10">
    <location>
        <begin position="2"/>
        <end position="156"/>
    </location>
</feature>
<dbReference type="NCBIfam" id="NF003166">
    <property type="entry name" value="PRK04149.1"/>
    <property type="match status" value="1"/>
</dbReference>
<dbReference type="EMBL" id="DRTV01000100">
    <property type="protein sequence ID" value="HHF58048.1"/>
    <property type="molecule type" value="Genomic_DNA"/>
</dbReference>
<accession>A0A7C5I4E8</accession>
<dbReference type="PANTHER" id="PTHR43509">
    <property type="match status" value="1"/>
</dbReference>
<dbReference type="CDD" id="cd00517">
    <property type="entry name" value="ATPS"/>
    <property type="match status" value="1"/>
</dbReference>
<dbReference type="InterPro" id="IPR014729">
    <property type="entry name" value="Rossmann-like_a/b/a_fold"/>
</dbReference>
<comment type="catalytic activity">
    <reaction evidence="7 8">
        <text>sulfate + ATP + H(+) = adenosine 5'-phosphosulfate + diphosphate</text>
        <dbReference type="Rhea" id="RHEA:18133"/>
        <dbReference type="ChEBI" id="CHEBI:15378"/>
        <dbReference type="ChEBI" id="CHEBI:16189"/>
        <dbReference type="ChEBI" id="CHEBI:30616"/>
        <dbReference type="ChEBI" id="CHEBI:33019"/>
        <dbReference type="ChEBI" id="CHEBI:58243"/>
        <dbReference type="EC" id="2.7.7.4"/>
    </reaction>
</comment>
<comment type="caution">
    <text evidence="11">The sequence shown here is derived from an EMBL/GenBank/DDBJ whole genome shotgun (WGS) entry which is preliminary data.</text>
</comment>
<dbReference type="SUPFAM" id="SSF88697">
    <property type="entry name" value="PUA domain-like"/>
    <property type="match status" value="1"/>
</dbReference>
<dbReference type="GO" id="GO:0000103">
    <property type="term" value="P:sulfate assimilation"/>
    <property type="evidence" value="ECO:0007669"/>
    <property type="project" value="UniProtKB-UniRule"/>
</dbReference>
<dbReference type="EC" id="2.7.7.4" evidence="8"/>
<proteinExistence type="inferred from homology"/>
<dbReference type="GO" id="GO:0004781">
    <property type="term" value="F:sulfate adenylyltransferase (ATP) activity"/>
    <property type="evidence" value="ECO:0007669"/>
    <property type="project" value="UniProtKB-UniRule"/>
</dbReference>
<dbReference type="InterPro" id="IPR024951">
    <property type="entry name" value="Sulfurylase_cat_dom"/>
</dbReference>
<dbReference type="Pfam" id="PF01747">
    <property type="entry name" value="ATP-sulfurylase"/>
    <property type="match status" value="1"/>
</dbReference>
<comment type="pathway">
    <text evidence="1 8">Sulfur metabolism; hydrogen sulfide biosynthesis; sulfite from sulfate: step 1/3.</text>
</comment>
<dbReference type="Gene3D" id="3.10.400.10">
    <property type="entry name" value="Sulfate adenylyltransferase"/>
    <property type="match status" value="1"/>
</dbReference>
<dbReference type="Gene3D" id="3.40.50.620">
    <property type="entry name" value="HUPs"/>
    <property type="match status" value="1"/>
</dbReference>
<dbReference type="GO" id="GO:0070814">
    <property type="term" value="P:hydrogen sulfide biosynthetic process"/>
    <property type="evidence" value="ECO:0007669"/>
    <property type="project" value="UniProtKB-UniRule"/>
</dbReference>
<evidence type="ECO:0000256" key="4">
    <source>
        <dbReference type="ARBA" id="ARBA00022741"/>
    </source>
</evidence>
<organism evidence="11">
    <name type="scientific">candidate division WOR-3 bacterium</name>
    <dbReference type="NCBI Taxonomy" id="2052148"/>
    <lineage>
        <taxon>Bacteria</taxon>
        <taxon>Bacteria division WOR-3</taxon>
    </lineage>
</organism>
<dbReference type="PANTHER" id="PTHR43509:SF1">
    <property type="entry name" value="SULFATE ADENYLYLTRANSFERASE"/>
    <property type="match status" value="1"/>
</dbReference>
<dbReference type="InterPro" id="IPR015947">
    <property type="entry name" value="PUA-like_sf"/>
</dbReference>
<name>A0A7C5I4E8_UNCW3</name>